<keyword evidence="14" id="KW-1185">Reference proteome</keyword>
<dbReference type="RefSeq" id="WP_180679677.1">
    <property type="nucleotide sequence ID" value="NZ_JACCKA010000087.1"/>
</dbReference>
<dbReference type="Proteomes" id="UP000578091">
    <property type="component" value="Unassembled WGS sequence"/>
</dbReference>
<accession>A0A853JEZ3</accession>
<evidence type="ECO:0000256" key="8">
    <source>
        <dbReference type="ARBA" id="ARBA00023143"/>
    </source>
</evidence>
<keyword evidence="13" id="KW-0282">Flagellum</keyword>
<dbReference type="GO" id="GO:0009279">
    <property type="term" value="C:cell outer membrane"/>
    <property type="evidence" value="ECO:0007669"/>
    <property type="project" value="UniProtKB-SubCell"/>
</dbReference>
<comment type="caution">
    <text evidence="13">The sequence shown here is derived from an EMBL/GenBank/DDBJ whole genome shotgun (WGS) entry which is preliminary data.</text>
</comment>
<dbReference type="PANTHER" id="PTHR34933:SF1">
    <property type="entry name" value="FLAGELLAR L-RING PROTEIN"/>
    <property type="match status" value="1"/>
</dbReference>
<evidence type="ECO:0000256" key="7">
    <source>
        <dbReference type="ARBA" id="ARBA00023139"/>
    </source>
</evidence>
<dbReference type="PRINTS" id="PR01008">
    <property type="entry name" value="FLGLRINGFLGH"/>
</dbReference>
<evidence type="ECO:0000256" key="2">
    <source>
        <dbReference type="ARBA" id="ARBA00004635"/>
    </source>
</evidence>
<evidence type="ECO:0000256" key="11">
    <source>
        <dbReference type="HAMAP-Rule" id="MF_00415"/>
    </source>
</evidence>
<organism evidence="13 14">
    <name type="scientific">Luteimonas salinisoli</name>
    <dbReference type="NCBI Taxonomy" id="2752307"/>
    <lineage>
        <taxon>Bacteria</taxon>
        <taxon>Pseudomonadati</taxon>
        <taxon>Pseudomonadota</taxon>
        <taxon>Gammaproteobacteria</taxon>
        <taxon>Lysobacterales</taxon>
        <taxon>Lysobacteraceae</taxon>
        <taxon>Luteimonas</taxon>
    </lineage>
</organism>
<evidence type="ECO:0000256" key="4">
    <source>
        <dbReference type="ARBA" id="ARBA00011439"/>
    </source>
</evidence>
<protein>
    <recommendedName>
        <fullName evidence="11">Flagellar L-ring protein</fullName>
    </recommendedName>
    <alternativeName>
        <fullName evidence="11">Basal body L-ring protein</fullName>
    </alternativeName>
</protein>
<dbReference type="GO" id="GO:0009427">
    <property type="term" value="C:bacterial-type flagellum basal body, distal rod, L ring"/>
    <property type="evidence" value="ECO:0007669"/>
    <property type="project" value="InterPro"/>
</dbReference>
<keyword evidence="7" id="KW-0564">Palmitate</keyword>
<evidence type="ECO:0000313" key="13">
    <source>
        <dbReference type="EMBL" id="NZA27913.1"/>
    </source>
</evidence>
<comment type="function">
    <text evidence="1 11">Assembles around the rod to form the L-ring and probably protects the motor/basal body from shearing forces during rotation.</text>
</comment>
<evidence type="ECO:0000256" key="9">
    <source>
        <dbReference type="ARBA" id="ARBA00023237"/>
    </source>
</evidence>
<dbReference type="HAMAP" id="MF_00415">
    <property type="entry name" value="FlgH"/>
    <property type="match status" value="1"/>
</dbReference>
<dbReference type="Pfam" id="PF02107">
    <property type="entry name" value="FlgH"/>
    <property type="match status" value="1"/>
</dbReference>
<evidence type="ECO:0000256" key="12">
    <source>
        <dbReference type="SAM" id="SignalP"/>
    </source>
</evidence>
<evidence type="ECO:0000256" key="10">
    <source>
        <dbReference type="ARBA" id="ARBA00023288"/>
    </source>
</evidence>
<keyword evidence="8 11" id="KW-0975">Bacterial flagellum</keyword>
<dbReference type="GO" id="GO:0071973">
    <property type="term" value="P:bacterial-type flagellum-dependent cell motility"/>
    <property type="evidence" value="ECO:0007669"/>
    <property type="project" value="InterPro"/>
</dbReference>
<dbReference type="EMBL" id="JACCKA010000087">
    <property type="protein sequence ID" value="NZA27913.1"/>
    <property type="molecule type" value="Genomic_DNA"/>
</dbReference>
<keyword evidence="6 11" id="KW-0472">Membrane</keyword>
<keyword evidence="10" id="KW-0449">Lipoprotein</keyword>
<dbReference type="PANTHER" id="PTHR34933">
    <property type="entry name" value="FLAGELLAR L-RING PROTEIN"/>
    <property type="match status" value="1"/>
</dbReference>
<evidence type="ECO:0000256" key="3">
    <source>
        <dbReference type="ARBA" id="ARBA00006929"/>
    </source>
</evidence>
<dbReference type="InterPro" id="IPR000527">
    <property type="entry name" value="Flag_Lring"/>
</dbReference>
<keyword evidence="13" id="KW-0969">Cilium</keyword>
<evidence type="ECO:0000256" key="5">
    <source>
        <dbReference type="ARBA" id="ARBA00022729"/>
    </source>
</evidence>
<dbReference type="AlphaFoldDB" id="A0A853JEZ3"/>
<comment type="similarity">
    <text evidence="3 11">Belongs to the FlgH family.</text>
</comment>
<keyword evidence="5 12" id="KW-0732">Signal</keyword>
<proteinExistence type="inferred from homology"/>
<keyword evidence="13" id="KW-0966">Cell projection</keyword>
<comment type="subunit">
    <text evidence="4 11">The basal body constitutes a major portion of the flagellar organelle and consists of four rings (L,P,S, and M) mounted on a central rod.</text>
</comment>
<evidence type="ECO:0000256" key="6">
    <source>
        <dbReference type="ARBA" id="ARBA00023136"/>
    </source>
</evidence>
<name>A0A853JEZ3_9GAMM</name>
<feature type="signal peptide" evidence="12">
    <location>
        <begin position="1"/>
        <end position="26"/>
    </location>
</feature>
<keyword evidence="9 11" id="KW-0998">Cell outer membrane</keyword>
<evidence type="ECO:0000313" key="14">
    <source>
        <dbReference type="Proteomes" id="UP000578091"/>
    </source>
</evidence>
<sequence length="247" mass="25378">MNISSSHLRLLAVALCPVLLAGCVAAGDMRPYPPLAQSRAYGQPMAQAGAGQQAAVAAAAPNAGGIYQANAGNTGGMSLFSDRRARGIGDLLTINLVENTTAQTAASTSVGKESDFSLAAPSVFGAPVTIGGRDVLSASVSGGRDFDGTGRSAQSNKLQGQLTVTVVDVLPNGNLVVEGQKDMRLNQGDELVQIQGIVRPADIGPDNTVPSGRVADARIAYGGRGAIAQSNSMGWLSRFFNSRLYPY</sequence>
<dbReference type="NCBIfam" id="NF001304">
    <property type="entry name" value="PRK00249.1-4"/>
    <property type="match status" value="1"/>
</dbReference>
<comment type="subcellular location">
    <subcellularLocation>
        <location evidence="11">Cell outer membrane</location>
    </subcellularLocation>
    <subcellularLocation>
        <location evidence="11">Bacterial flagellum basal body</location>
    </subcellularLocation>
    <subcellularLocation>
        <location evidence="2">Membrane</location>
        <topology evidence="2">Lipid-anchor</topology>
    </subcellularLocation>
</comment>
<gene>
    <name evidence="11 13" type="primary">flgH</name>
    <name evidence="13" type="ORF">H0E84_16155</name>
</gene>
<reference evidence="13 14" key="1">
    <citation type="submission" date="2020-07" db="EMBL/GenBank/DDBJ databases">
        <title>Luteimonas sp. SJ-92.</title>
        <authorList>
            <person name="Huang X.-X."/>
            <person name="Xu L."/>
            <person name="Sun J.-Q."/>
        </authorList>
    </citation>
    <scope>NUCLEOTIDE SEQUENCE [LARGE SCALE GENOMIC DNA]</scope>
    <source>
        <strain evidence="13 14">SJ-92</strain>
    </source>
</reference>
<feature type="chain" id="PRO_5032973907" description="Flagellar L-ring protein" evidence="12">
    <location>
        <begin position="27"/>
        <end position="247"/>
    </location>
</feature>
<evidence type="ECO:0000256" key="1">
    <source>
        <dbReference type="ARBA" id="ARBA00002591"/>
    </source>
</evidence>
<dbReference type="GO" id="GO:0003774">
    <property type="term" value="F:cytoskeletal motor activity"/>
    <property type="evidence" value="ECO:0007669"/>
    <property type="project" value="InterPro"/>
</dbReference>